<keyword evidence="3" id="KW-0597">Phosphoprotein</keyword>
<comment type="caution">
    <text evidence="17">The sequence shown here is derived from an EMBL/GenBank/DDBJ whole genome shotgun (WGS) entry which is preliminary data.</text>
</comment>
<keyword evidence="10" id="KW-0539">Nucleus</keyword>
<keyword evidence="4 15" id="KW-0812">Transmembrane</keyword>
<dbReference type="InterPro" id="IPR008662">
    <property type="entry name" value="TOIP1/2"/>
</dbReference>
<evidence type="ECO:0000256" key="9">
    <source>
        <dbReference type="ARBA" id="ARBA00023180"/>
    </source>
</evidence>
<evidence type="ECO:0000256" key="7">
    <source>
        <dbReference type="ARBA" id="ARBA00023054"/>
    </source>
</evidence>
<comment type="subcellular location">
    <subcellularLocation>
        <location evidence="12">Nucleus inner membrane</location>
        <topology evidence="12">Single-pass membrane protein</topology>
    </subcellularLocation>
</comment>
<evidence type="ECO:0000259" key="16">
    <source>
        <dbReference type="Pfam" id="PF05609"/>
    </source>
</evidence>
<dbReference type="Gene3D" id="3.40.50.12190">
    <property type="match status" value="1"/>
</dbReference>
<evidence type="ECO:0000256" key="12">
    <source>
        <dbReference type="ARBA" id="ARBA00037876"/>
    </source>
</evidence>
<evidence type="ECO:0000256" key="14">
    <source>
        <dbReference type="SAM" id="MobiDB-lite"/>
    </source>
</evidence>
<evidence type="ECO:0000256" key="1">
    <source>
        <dbReference type="ARBA" id="ARBA00007860"/>
    </source>
</evidence>
<evidence type="ECO:0000256" key="6">
    <source>
        <dbReference type="ARBA" id="ARBA00022989"/>
    </source>
</evidence>
<feature type="domain" description="Torsin-1A-interacting protein 1/2 AAA+ activator" evidence="16">
    <location>
        <begin position="307"/>
        <end position="532"/>
    </location>
</feature>
<sequence length="535" mass="60024">MREGSHSEGAGEERLFGHVTPRQPLRKNASQNGGGDGDNFRPRTSTPYDPSGARRRQQWRPRREVRFSEEVLELPAEGSSWPRVVVTPLGRRRTRKMEATLGAQREEEPDGEGALRYRLRSSAQRQPPTPHRMRNQEEEEEEEDQHSSEESGGSSEDESSLTKAQSRTINKNSNVQIQTGNANIFGIADDSELIRPAIRRSPRTGFPYGHVRDSTINEPEDKANEESENKPEIGNAFQIRSRHNLIKESPCFVQKLPDRDPKTAIKTKTQSSTQSDGGYSGLRILIFLVACIAAGAWYIFQYGSPHTLEMDKAIPAFQSQMKELMNSYPNQDERVWKRIQTTFEKRLNSSQPHLEPAILLLTAAKEAENSLKCLSNQIADAFSSSQSAATIKIDGASKAALDSDAVKLTVDEMLSTGFKGGKKAAVVHRFESLPAGSTLIFYKYCDHENAAFKDVALLLTVLLDEESLEKNLSLVDVEMKVRDFLQTKFTNSNMPGSYNHMDIDKLSGLWSRISHLVLPVWPEKVLPQEKCLQVK</sequence>
<gene>
    <name evidence="17" type="ORF">JD844_017299</name>
</gene>
<evidence type="ECO:0000313" key="17">
    <source>
        <dbReference type="EMBL" id="KAH0618266.1"/>
    </source>
</evidence>
<feature type="compositionally biased region" description="Basic and acidic residues" evidence="14">
    <location>
        <begin position="210"/>
        <end position="230"/>
    </location>
</feature>
<evidence type="ECO:0000256" key="11">
    <source>
        <dbReference type="ARBA" id="ARBA00037580"/>
    </source>
</evidence>
<feature type="region of interest" description="Disordered" evidence="14">
    <location>
        <begin position="1"/>
        <end position="174"/>
    </location>
</feature>
<dbReference type="InterPro" id="IPR038599">
    <property type="entry name" value="LAP1C-like_C_sf"/>
</dbReference>
<evidence type="ECO:0000256" key="13">
    <source>
        <dbReference type="ARBA" id="ARBA00040724"/>
    </source>
</evidence>
<keyword evidence="18" id="KW-1185">Reference proteome</keyword>
<proteinExistence type="inferred from homology"/>
<dbReference type="InterPro" id="IPR046753">
    <property type="entry name" value="TOIP1/2_C"/>
</dbReference>
<evidence type="ECO:0000256" key="3">
    <source>
        <dbReference type="ARBA" id="ARBA00022553"/>
    </source>
</evidence>
<keyword evidence="5" id="KW-0832">Ubl conjugation</keyword>
<dbReference type="EMBL" id="JAIPUX010005289">
    <property type="protein sequence ID" value="KAH0618266.1"/>
    <property type="molecule type" value="Genomic_DNA"/>
</dbReference>
<feature type="transmembrane region" description="Helical" evidence="15">
    <location>
        <begin position="281"/>
        <end position="300"/>
    </location>
</feature>
<keyword evidence="9" id="KW-0325">Glycoprotein</keyword>
<evidence type="ECO:0000256" key="10">
    <source>
        <dbReference type="ARBA" id="ARBA00023242"/>
    </source>
</evidence>
<dbReference type="PANTHER" id="PTHR18843">
    <property type="entry name" value="TORSIN-1A-INTERACTING PROTEIN"/>
    <property type="match status" value="1"/>
</dbReference>
<feature type="compositionally biased region" description="Basic and acidic residues" evidence="14">
    <location>
        <begin position="1"/>
        <end position="16"/>
    </location>
</feature>
<evidence type="ECO:0000256" key="5">
    <source>
        <dbReference type="ARBA" id="ARBA00022843"/>
    </source>
</evidence>
<name>A0ABQ7SLN0_PHRPL</name>
<evidence type="ECO:0000256" key="8">
    <source>
        <dbReference type="ARBA" id="ARBA00023136"/>
    </source>
</evidence>
<evidence type="ECO:0000256" key="4">
    <source>
        <dbReference type="ARBA" id="ARBA00022692"/>
    </source>
</evidence>
<keyword evidence="6 15" id="KW-1133">Transmembrane helix</keyword>
<dbReference type="Proteomes" id="UP000826234">
    <property type="component" value="Unassembled WGS sequence"/>
</dbReference>
<accession>A0ABQ7SLN0</accession>
<protein>
    <recommendedName>
        <fullName evidence="13">Torsin-1A-interacting protein 1</fullName>
    </recommendedName>
</protein>
<keyword evidence="8 15" id="KW-0472">Membrane</keyword>
<evidence type="ECO:0000256" key="15">
    <source>
        <dbReference type="SAM" id="Phobius"/>
    </source>
</evidence>
<reference evidence="17 18" key="1">
    <citation type="journal article" date="2022" name="Gigascience">
        <title>A chromosome-level genome assembly and annotation of the desert horned lizard, Phrynosoma platyrhinos, provides insight into chromosomal rearrangements among reptiles.</title>
        <authorList>
            <person name="Koochekian N."/>
            <person name="Ascanio A."/>
            <person name="Farleigh K."/>
            <person name="Card D.C."/>
            <person name="Schield D.R."/>
            <person name="Castoe T.A."/>
            <person name="Jezkova T."/>
        </authorList>
    </citation>
    <scope>NUCLEOTIDE SEQUENCE [LARGE SCALE GENOMIC DNA]</scope>
    <source>
        <strain evidence="17">NK-2021</strain>
    </source>
</reference>
<keyword evidence="2" id="KW-1017">Isopeptide bond</keyword>
<keyword evidence="7" id="KW-0175">Coiled coil</keyword>
<comment type="function">
    <text evidence="11">Required for nuclear membrane integrity. Induces TOR1A and TOR1B ATPase activity and is required for their location on the nuclear membrane. Binds to A- and B-type lamins. Possible role in membrane attachment and assembly of the nuclear lamina.</text>
</comment>
<dbReference type="PANTHER" id="PTHR18843:SF6">
    <property type="entry name" value="TORSIN-1A-INTERACTING PROTEIN 1"/>
    <property type="match status" value="1"/>
</dbReference>
<dbReference type="Pfam" id="PF05609">
    <property type="entry name" value="LAP1_C"/>
    <property type="match status" value="1"/>
</dbReference>
<organism evidence="17 18">
    <name type="scientific">Phrynosoma platyrhinos</name>
    <name type="common">Desert horned lizard</name>
    <dbReference type="NCBI Taxonomy" id="52577"/>
    <lineage>
        <taxon>Eukaryota</taxon>
        <taxon>Metazoa</taxon>
        <taxon>Chordata</taxon>
        <taxon>Craniata</taxon>
        <taxon>Vertebrata</taxon>
        <taxon>Euteleostomi</taxon>
        <taxon>Lepidosauria</taxon>
        <taxon>Squamata</taxon>
        <taxon>Bifurcata</taxon>
        <taxon>Unidentata</taxon>
        <taxon>Episquamata</taxon>
        <taxon>Toxicofera</taxon>
        <taxon>Iguania</taxon>
        <taxon>Phrynosomatidae</taxon>
        <taxon>Phrynosomatinae</taxon>
        <taxon>Phrynosoma</taxon>
    </lineage>
</organism>
<evidence type="ECO:0000313" key="18">
    <source>
        <dbReference type="Proteomes" id="UP000826234"/>
    </source>
</evidence>
<evidence type="ECO:0000256" key="2">
    <source>
        <dbReference type="ARBA" id="ARBA00022499"/>
    </source>
</evidence>
<feature type="compositionally biased region" description="Polar residues" evidence="14">
    <location>
        <begin position="161"/>
        <end position="174"/>
    </location>
</feature>
<feature type="region of interest" description="Disordered" evidence="14">
    <location>
        <begin position="204"/>
        <end position="230"/>
    </location>
</feature>
<comment type="similarity">
    <text evidence="1">Belongs to the TOR1AIP family.</text>
</comment>